<reference evidence="1 2" key="1">
    <citation type="submission" date="2021-05" db="EMBL/GenBank/DDBJ databases">
        <title>Genome Assembly of Synthetic Allotetraploid Brassica napus Reveals Homoeologous Exchanges between Subgenomes.</title>
        <authorList>
            <person name="Davis J.T."/>
        </authorList>
    </citation>
    <scope>NUCLEOTIDE SEQUENCE [LARGE SCALE GENOMIC DNA]</scope>
    <source>
        <strain evidence="2">cv. Da-Ae</strain>
        <tissue evidence="1">Seedling</tissue>
    </source>
</reference>
<protein>
    <submittedName>
        <fullName evidence="1">Uncharacterized protein</fullName>
    </submittedName>
</protein>
<dbReference type="EMBL" id="JAGKQM010000008">
    <property type="protein sequence ID" value="KAH0915327.1"/>
    <property type="molecule type" value="Genomic_DNA"/>
</dbReference>
<organism evidence="1 2">
    <name type="scientific">Brassica napus</name>
    <name type="common">Rape</name>
    <dbReference type="NCBI Taxonomy" id="3708"/>
    <lineage>
        <taxon>Eukaryota</taxon>
        <taxon>Viridiplantae</taxon>
        <taxon>Streptophyta</taxon>
        <taxon>Embryophyta</taxon>
        <taxon>Tracheophyta</taxon>
        <taxon>Spermatophyta</taxon>
        <taxon>Magnoliopsida</taxon>
        <taxon>eudicotyledons</taxon>
        <taxon>Gunneridae</taxon>
        <taxon>Pentapetalae</taxon>
        <taxon>rosids</taxon>
        <taxon>malvids</taxon>
        <taxon>Brassicales</taxon>
        <taxon>Brassicaceae</taxon>
        <taxon>Brassiceae</taxon>
        <taxon>Brassica</taxon>
    </lineage>
</organism>
<comment type="caution">
    <text evidence="1">The sequence shown here is derived from an EMBL/GenBank/DDBJ whole genome shotgun (WGS) entry which is preliminary data.</text>
</comment>
<feature type="non-terminal residue" evidence="1">
    <location>
        <position position="152"/>
    </location>
</feature>
<name>A0ABQ8CE13_BRANA</name>
<sequence>MCNQPNTRHHNETTHYRLDAVVVGGGEKKGMDGKLVGREGIVVGNEGKVGIENGAVEVGRVGCVGFGNVDGNGGIEVGMVGRVGCGNVDGNGGIEVGMVGRVGCGKVDGNGGSPVVGIGIRCRDEAEQVLIIIVEERVTKQAMRKSLYDAIF</sequence>
<accession>A0ABQ8CE13</accession>
<proteinExistence type="predicted"/>
<keyword evidence="2" id="KW-1185">Reference proteome</keyword>
<gene>
    <name evidence="1" type="ORF">HID58_029773</name>
</gene>
<evidence type="ECO:0000313" key="2">
    <source>
        <dbReference type="Proteomes" id="UP000824890"/>
    </source>
</evidence>
<evidence type="ECO:0000313" key="1">
    <source>
        <dbReference type="EMBL" id="KAH0915327.1"/>
    </source>
</evidence>
<dbReference type="Proteomes" id="UP000824890">
    <property type="component" value="Unassembled WGS sequence"/>
</dbReference>